<dbReference type="SUPFAM" id="SSF55811">
    <property type="entry name" value="Nudix"/>
    <property type="match status" value="1"/>
</dbReference>
<evidence type="ECO:0000259" key="1">
    <source>
        <dbReference type="PROSITE" id="PS51462"/>
    </source>
</evidence>
<accession>A0A317PEH7</accession>
<dbReference type="Proteomes" id="UP000246352">
    <property type="component" value="Unassembled WGS sequence"/>
</dbReference>
<sequence>MDKSINFRRLIPDGDTHERDVCASCGFVNYQNPRIVVGSVVRHAGKVLLCRRAIEPRRGFWTVPAGYLELNETPEHGALREAREEALARLHLGDLLAVYSVPHLSQVQLIYRAEFAALDSDQPLFGAGEESLEVGLFDWDRLPLGDIAFPTVHWMLDHEREVQAKGYHGPFGNPA</sequence>
<dbReference type="AlphaFoldDB" id="A0A317PEH7"/>
<keyword evidence="3" id="KW-1185">Reference proteome</keyword>
<dbReference type="Gene3D" id="2.20.70.10">
    <property type="match status" value="1"/>
</dbReference>
<proteinExistence type="predicted"/>
<name>A0A317PEH7_9HYPH</name>
<evidence type="ECO:0000313" key="2">
    <source>
        <dbReference type="EMBL" id="PWV98295.1"/>
    </source>
</evidence>
<dbReference type="InterPro" id="IPR029401">
    <property type="entry name" value="Nudix_N"/>
</dbReference>
<dbReference type="OrthoDB" id="9761969at2"/>
<dbReference type="InterPro" id="IPR000086">
    <property type="entry name" value="NUDIX_hydrolase_dom"/>
</dbReference>
<gene>
    <name evidence="2" type="ORF">DFR52_105277</name>
</gene>
<dbReference type="InterPro" id="IPR015797">
    <property type="entry name" value="NUDIX_hydrolase-like_dom_sf"/>
</dbReference>
<dbReference type="PANTHER" id="PTHR43222">
    <property type="entry name" value="NUDIX HYDROLASE 23"/>
    <property type="match status" value="1"/>
</dbReference>
<comment type="caution">
    <text evidence="2">The sequence shown here is derived from an EMBL/GenBank/DDBJ whole genome shotgun (WGS) entry which is preliminary data.</text>
</comment>
<dbReference type="GO" id="GO:0003824">
    <property type="term" value="F:catalytic activity"/>
    <property type="evidence" value="ECO:0007669"/>
    <property type="project" value="UniProtKB-ARBA"/>
</dbReference>
<protein>
    <submittedName>
        <fullName evidence="2">ADP-ribose pyrophosphatase YjhB (NUDIX family)</fullName>
    </submittedName>
</protein>
<dbReference type="PROSITE" id="PS51462">
    <property type="entry name" value="NUDIX"/>
    <property type="match status" value="1"/>
</dbReference>
<reference evidence="2 3" key="1">
    <citation type="submission" date="2018-05" db="EMBL/GenBank/DDBJ databases">
        <title>Genomic Encyclopedia of Type Strains, Phase IV (KMG-IV): sequencing the most valuable type-strain genomes for metagenomic binning, comparative biology and taxonomic classification.</title>
        <authorList>
            <person name="Goeker M."/>
        </authorList>
    </citation>
    <scope>NUCLEOTIDE SEQUENCE [LARGE SCALE GENOMIC DNA]</scope>
    <source>
        <strain evidence="2 3">DSM 16791</strain>
    </source>
</reference>
<dbReference type="CDD" id="cd04511">
    <property type="entry name" value="NUDIX_Hydrolase"/>
    <property type="match status" value="1"/>
</dbReference>
<dbReference type="Gene3D" id="3.90.79.10">
    <property type="entry name" value="Nucleoside Triphosphate Pyrophosphohydrolase"/>
    <property type="match status" value="1"/>
</dbReference>
<dbReference type="Pfam" id="PF00293">
    <property type="entry name" value="NUDIX"/>
    <property type="match status" value="1"/>
</dbReference>
<dbReference type="RefSeq" id="WP_110033708.1">
    <property type="nucleotide sequence ID" value="NZ_QGTR01000005.1"/>
</dbReference>
<evidence type="ECO:0000313" key="3">
    <source>
        <dbReference type="Proteomes" id="UP000246352"/>
    </source>
</evidence>
<dbReference type="Pfam" id="PF14803">
    <property type="entry name" value="Zn_ribbon_Nudix"/>
    <property type="match status" value="1"/>
</dbReference>
<feature type="domain" description="Nudix hydrolase" evidence="1">
    <location>
        <begin position="32"/>
        <end position="163"/>
    </location>
</feature>
<dbReference type="EMBL" id="QGTR01000005">
    <property type="protein sequence ID" value="PWV98295.1"/>
    <property type="molecule type" value="Genomic_DNA"/>
</dbReference>
<organism evidence="2 3">
    <name type="scientific">Hoeflea marina</name>
    <dbReference type="NCBI Taxonomy" id="274592"/>
    <lineage>
        <taxon>Bacteria</taxon>
        <taxon>Pseudomonadati</taxon>
        <taxon>Pseudomonadota</taxon>
        <taxon>Alphaproteobacteria</taxon>
        <taxon>Hyphomicrobiales</taxon>
        <taxon>Rhizobiaceae</taxon>
        <taxon>Hoeflea</taxon>
    </lineage>
</organism>
<dbReference type="PANTHER" id="PTHR43222:SF2">
    <property type="entry name" value="NUDIX HYDROLASE 23, CHLOROPLASTIC"/>
    <property type="match status" value="1"/>
</dbReference>